<dbReference type="SUPFAM" id="SSF51735">
    <property type="entry name" value="NAD(P)-binding Rossmann-fold domains"/>
    <property type="match status" value="1"/>
</dbReference>
<protein>
    <submittedName>
        <fullName evidence="1">Unannotated protein</fullName>
    </submittedName>
</protein>
<dbReference type="AlphaFoldDB" id="A0A6J7SSH7"/>
<evidence type="ECO:0000313" key="1">
    <source>
        <dbReference type="EMBL" id="CAB5044345.1"/>
    </source>
</evidence>
<sequence length="285" mass="32507">MSVNRILLIGVGAWSRKINGAIIAQNTDWEVEVISARTFISMGSNSKEFTEICGKFDLFWITTTPNNQIQVLRQLVTTEKKIILDKPIATSVSEIDLIEDLILNSQSKIYLSQPWTFSHLWSKMKIVILSIEGEVLIQTERGGSVVRKELPPEIDWTPHDIYLLADYVDSLEKGHRQINLVSREKNNQHILLKYKVGQDRKFEISAGYATERKAHLRAFAEGKLVVEVSFDKGEITDHRGLNPIKFAMESENPIMAMLTFISENEPTVDWNLILSLYRDLVGVSY</sequence>
<reference evidence="1" key="1">
    <citation type="submission" date="2020-05" db="EMBL/GenBank/DDBJ databases">
        <authorList>
            <person name="Chiriac C."/>
            <person name="Salcher M."/>
            <person name="Ghai R."/>
            <person name="Kavagutti S V."/>
        </authorList>
    </citation>
    <scope>NUCLEOTIDE SEQUENCE</scope>
</reference>
<organism evidence="1">
    <name type="scientific">freshwater metagenome</name>
    <dbReference type="NCBI Taxonomy" id="449393"/>
    <lineage>
        <taxon>unclassified sequences</taxon>
        <taxon>metagenomes</taxon>
        <taxon>ecological metagenomes</taxon>
    </lineage>
</organism>
<dbReference type="InterPro" id="IPR036291">
    <property type="entry name" value="NAD(P)-bd_dom_sf"/>
</dbReference>
<dbReference type="Gene3D" id="3.40.50.720">
    <property type="entry name" value="NAD(P)-binding Rossmann-like Domain"/>
    <property type="match status" value="1"/>
</dbReference>
<gene>
    <name evidence="1" type="ORF">UFOPK4284_00106</name>
</gene>
<dbReference type="EMBL" id="CAFBQE010000003">
    <property type="protein sequence ID" value="CAB5044345.1"/>
    <property type="molecule type" value="Genomic_DNA"/>
</dbReference>
<accession>A0A6J7SSH7</accession>
<dbReference type="Gene3D" id="3.30.360.10">
    <property type="entry name" value="Dihydrodipicolinate Reductase, domain 2"/>
    <property type="match status" value="1"/>
</dbReference>
<name>A0A6J7SSH7_9ZZZZ</name>
<proteinExistence type="predicted"/>